<accession>A0AAN5D458</accession>
<gene>
    <name evidence="1" type="ORF">PMAYCL1PPCAC_26423</name>
</gene>
<comment type="caution">
    <text evidence="1">The sequence shown here is derived from an EMBL/GenBank/DDBJ whole genome shotgun (WGS) entry which is preliminary data.</text>
</comment>
<organism evidence="1 2">
    <name type="scientific">Pristionchus mayeri</name>
    <dbReference type="NCBI Taxonomy" id="1317129"/>
    <lineage>
        <taxon>Eukaryota</taxon>
        <taxon>Metazoa</taxon>
        <taxon>Ecdysozoa</taxon>
        <taxon>Nematoda</taxon>
        <taxon>Chromadorea</taxon>
        <taxon>Rhabditida</taxon>
        <taxon>Rhabditina</taxon>
        <taxon>Diplogasteromorpha</taxon>
        <taxon>Diplogasteroidea</taxon>
        <taxon>Neodiplogasteridae</taxon>
        <taxon>Pristionchus</taxon>
    </lineage>
</organism>
<evidence type="ECO:0000313" key="2">
    <source>
        <dbReference type="Proteomes" id="UP001328107"/>
    </source>
</evidence>
<proteinExistence type="predicted"/>
<evidence type="ECO:0000313" key="1">
    <source>
        <dbReference type="EMBL" id="GMR56228.1"/>
    </source>
</evidence>
<keyword evidence="2" id="KW-1185">Reference proteome</keyword>
<protein>
    <submittedName>
        <fullName evidence="1">Uncharacterized protein</fullName>
    </submittedName>
</protein>
<dbReference type="EMBL" id="BTRK01000005">
    <property type="protein sequence ID" value="GMR56228.1"/>
    <property type="molecule type" value="Genomic_DNA"/>
</dbReference>
<name>A0AAN5D458_9BILA</name>
<dbReference type="Proteomes" id="UP001328107">
    <property type="component" value="Unassembled WGS sequence"/>
</dbReference>
<dbReference type="AlphaFoldDB" id="A0AAN5D458"/>
<feature type="non-terminal residue" evidence="1">
    <location>
        <position position="127"/>
    </location>
</feature>
<reference evidence="2" key="1">
    <citation type="submission" date="2022-10" db="EMBL/GenBank/DDBJ databases">
        <title>Genome assembly of Pristionchus species.</title>
        <authorList>
            <person name="Yoshida K."/>
            <person name="Sommer R.J."/>
        </authorList>
    </citation>
    <scope>NUCLEOTIDE SEQUENCE [LARGE SCALE GENOMIC DNA]</scope>
    <source>
        <strain evidence="2">RS5460</strain>
    </source>
</reference>
<sequence>MKIKDQVWRDSSCSSLLSRLAVLMMDPSSPVTNTESRSHRMTALFKSNFDDIIESLFANSSITSKDLTMLDCMIHGAINGHKPRPLSEIVRLVCDSEISLKELANFLRVNLVPDPYGLDEVEDEAER</sequence>